<evidence type="ECO:0000313" key="3">
    <source>
        <dbReference type="Proteomes" id="UP000237000"/>
    </source>
</evidence>
<evidence type="ECO:0000313" key="2">
    <source>
        <dbReference type="EMBL" id="PON84979.1"/>
    </source>
</evidence>
<feature type="region of interest" description="Disordered" evidence="1">
    <location>
        <begin position="1"/>
        <end position="39"/>
    </location>
</feature>
<accession>A0A2P5EHH4</accession>
<dbReference type="Proteomes" id="UP000237000">
    <property type="component" value="Unassembled WGS sequence"/>
</dbReference>
<evidence type="ECO:0000256" key="1">
    <source>
        <dbReference type="SAM" id="MobiDB-lite"/>
    </source>
</evidence>
<name>A0A2P5EHH4_TREOI</name>
<dbReference type="EMBL" id="JXTC01000154">
    <property type="protein sequence ID" value="PON84979.1"/>
    <property type="molecule type" value="Genomic_DNA"/>
</dbReference>
<gene>
    <name evidence="2" type="ORF">TorRG33x02_192310</name>
</gene>
<organism evidence="2 3">
    <name type="scientific">Trema orientale</name>
    <name type="common">Charcoal tree</name>
    <name type="synonym">Celtis orientalis</name>
    <dbReference type="NCBI Taxonomy" id="63057"/>
    <lineage>
        <taxon>Eukaryota</taxon>
        <taxon>Viridiplantae</taxon>
        <taxon>Streptophyta</taxon>
        <taxon>Embryophyta</taxon>
        <taxon>Tracheophyta</taxon>
        <taxon>Spermatophyta</taxon>
        <taxon>Magnoliopsida</taxon>
        <taxon>eudicotyledons</taxon>
        <taxon>Gunneridae</taxon>
        <taxon>Pentapetalae</taxon>
        <taxon>rosids</taxon>
        <taxon>fabids</taxon>
        <taxon>Rosales</taxon>
        <taxon>Cannabaceae</taxon>
        <taxon>Trema</taxon>
    </lineage>
</organism>
<proteinExistence type="predicted"/>
<protein>
    <submittedName>
        <fullName evidence="2">Uncharacterized protein</fullName>
    </submittedName>
</protein>
<feature type="compositionally biased region" description="Polar residues" evidence="1">
    <location>
        <begin position="29"/>
        <end position="39"/>
    </location>
</feature>
<dbReference type="InParanoid" id="A0A2P5EHH4"/>
<comment type="caution">
    <text evidence="2">The sequence shown here is derived from an EMBL/GenBank/DDBJ whole genome shotgun (WGS) entry which is preliminary data.</text>
</comment>
<sequence>MESLWPQKPLQAAMHGHEHEHNGPETGCPSKSNATSLSRSTSHVVIDIYPSAADAYVNPGAGNEEPHSFLGLGFEALSKPIDWLAKRIPVSRKLQGDSAGE</sequence>
<keyword evidence="3" id="KW-1185">Reference proteome</keyword>
<dbReference type="AlphaFoldDB" id="A0A2P5EHH4"/>
<reference evidence="3" key="1">
    <citation type="submission" date="2016-06" db="EMBL/GenBank/DDBJ databases">
        <title>Parallel loss of symbiosis genes in relatives of nitrogen-fixing non-legume Parasponia.</title>
        <authorList>
            <person name="Van Velzen R."/>
            <person name="Holmer R."/>
            <person name="Bu F."/>
            <person name="Rutten L."/>
            <person name="Van Zeijl A."/>
            <person name="Liu W."/>
            <person name="Santuari L."/>
            <person name="Cao Q."/>
            <person name="Sharma T."/>
            <person name="Shen D."/>
            <person name="Roswanjaya Y."/>
            <person name="Wardhani T."/>
            <person name="Kalhor M.S."/>
            <person name="Jansen J."/>
            <person name="Van den Hoogen J."/>
            <person name="Gungor B."/>
            <person name="Hartog M."/>
            <person name="Hontelez J."/>
            <person name="Verver J."/>
            <person name="Yang W.-C."/>
            <person name="Schijlen E."/>
            <person name="Repin R."/>
            <person name="Schilthuizen M."/>
            <person name="Schranz E."/>
            <person name="Heidstra R."/>
            <person name="Miyata K."/>
            <person name="Fedorova E."/>
            <person name="Kohlen W."/>
            <person name="Bisseling T."/>
            <person name="Smit S."/>
            <person name="Geurts R."/>
        </authorList>
    </citation>
    <scope>NUCLEOTIDE SEQUENCE [LARGE SCALE GENOMIC DNA]</scope>
    <source>
        <strain evidence="3">cv. RG33-2</strain>
    </source>
</reference>